<dbReference type="AlphaFoldDB" id="A0A2S2NVF7"/>
<proteinExistence type="predicted"/>
<reference evidence="1" key="1">
    <citation type="submission" date="2018-04" db="EMBL/GenBank/DDBJ databases">
        <title>Transcriptome of Schizaphis graminum biotype I.</title>
        <authorList>
            <person name="Scully E.D."/>
            <person name="Geib S.M."/>
            <person name="Palmer N.A."/>
            <person name="Koch K."/>
            <person name="Bradshaw J."/>
            <person name="Heng-Moss T."/>
            <person name="Sarath G."/>
        </authorList>
    </citation>
    <scope>NUCLEOTIDE SEQUENCE</scope>
</reference>
<sequence length="127" mass="14953">MSRVLRTRLPIGKETLKPNIQQIDVNNREKQAQWYNLRAKSNVEYEVGEPILFQGKKKSVWSRRVIVEKAGTPQSYWVKDGEGVVYRRSSCHLKKVKFRYQLPETKNTITIDQKVNSRPQRSRKVPI</sequence>
<gene>
    <name evidence="1" type="ORF">g.176708</name>
</gene>
<accession>A0A2S2NVF7</accession>
<protein>
    <submittedName>
        <fullName evidence="1">Uncharacterized protein</fullName>
    </submittedName>
</protein>
<organism evidence="1">
    <name type="scientific">Schizaphis graminum</name>
    <name type="common">Green bug aphid</name>
    <dbReference type="NCBI Taxonomy" id="13262"/>
    <lineage>
        <taxon>Eukaryota</taxon>
        <taxon>Metazoa</taxon>
        <taxon>Ecdysozoa</taxon>
        <taxon>Arthropoda</taxon>
        <taxon>Hexapoda</taxon>
        <taxon>Insecta</taxon>
        <taxon>Pterygota</taxon>
        <taxon>Neoptera</taxon>
        <taxon>Paraneoptera</taxon>
        <taxon>Hemiptera</taxon>
        <taxon>Sternorrhyncha</taxon>
        <taxon>Aphidomorpha</taxon>
        <taxon>Aphidoidea</taxon>
        <taxon>Aphididae</taxon>
        <taxon>Aphidini</taxon>
        <taxon>Schizaphis</taxon>
    </lineage>
</organism>
<evidence type="ECO:0000313" key="1">
    <source>
        <dbReference type="EMBL" id="MBY21032.1"/>
    </source>
</evidence>
<dbReference type="EMBL" id="GGMR01008413">
    <property type="protein sequence ID" value="MBY21032.1"/>
    <property type="molecule type" value="Transcribed_RNA"/>
</dbReference>
<name>A0A2S2NVF7_SCHGA</name>